<feature type="domain" description="CP-type G" evidence="8">
    <location>
        <begin position="127"/>
        <end position="310"/>
    </location>
</feature>
<dbReference type="InterPro" id="IPR027417">
    <property type="entry name" value="P-loop_NTPase"/>
</dbReference>
<dbReference type="EMBL" id="OA884053">
    <property type="protein sequence ID" value="CAD7280213.1"/>
    <property type="molecule type" value="Genomic_DNA"/>
</dbReference>
<evidence type="ECO:0000256" key="3">
    <source>
        <dbReference type="ARBA" id="ARBA00023054"/>
    </source>
</evidence>
<dbReference type="Pfam" id="PF08701">
    <property type="entry name" value="GN3L_Grn1"/>
    <property type="match status" value="1"/>
</dbReference>
<evidence type="ECO:0000313" key="10">
    <source>
        <dbReference type="Proteomes" id="UP000678499"/>
    </source>
</evidence>
<reference evidence="9" key="1">
    <citation type="submission" date="2020-11" db="EMBL/GenBank/DDBJ databases">
        <authorList>
            <person name="Tran Van P."/>
        </authorList>
    </citation>
    <scope>NUCLEOTIDE SEQUENCE</scope>
</reference>
<dbReference type="Gene3D" id="3.40.50.300">
    <property type="entry name" value="P-loop containing nucleotide triphosphate hydrolases"/>
    <property type="match status" value="1"/>
</dbReference>
<dbReference type="OrthoDB" id="444945at2759"/>
<dbReference type="Proteomes" id="UP000678499">
    <property type="component" value="Unassembled WGS sequence"/>
</dbReference>
<dbReference type="PANTHER" id="PTHR11089">
    <property type="entry name" value="GTP-BINDING PROTEIN-RELATED"/>
    <property type="match status" value="1"/>
</dbReference>
<dbReference type="InterPro" id="IPR023179">
    <property type="entry name" value="GTP-bd_ortho_bundle_sf"/>
</dbReference>
<dbReference type="PANTHER" id="PTHR11089:SF30">
    <property type="entry name" value="GUANINE NUCLEOTIDE-BINDING PROTEIN-LIKE 3 HOMOLOG"/>
    <property type="match status" value="1"/>
</dbReference>
<dbReference type="GO" id="GO:0005730">
    <property type="term" value="C:nucleolus"/>
    <property type="evidence" value="ECO:0007669"/>
    <property type="project" value="TreeGrafter"/>
</dbReference>
<feature type="compositionally biased region" description="Basic residues" evidence="7">
    <location>
        <begin position="1"/>
        <end position="39"/>
    </location>
</feature>
<organism evidence="9">
    <name type="scientific">Notodromas monacha</name>
    <dbReference type="NCBI Taxonomy" id="399045"/>
    <lineage>
        <taxon>Eukaryota</taxon>
        <taxon>Metazoa</taxon>
        <taxon>Ecdysozoa</taxon>
        <taxon>Arthropoda</taxon>
        <taxon>Crustacea</taxon>
        <taxon>Oligostraca</taxon>
        <taxon>Ostracoda</taxon>
        <taxon>Podocopa</taxon>
        <taxon>Podocopida</taxon>
        <taxon>Cypridocopina</taxon>
        <taxon>Cypridoidea</taxon>
        <taxon>Cyprididae</taxon>
        <taxon>Notodromas</taxon>
    </lineage>
</organism>
<dbReference type="GO" id="GO:0005525">
    <property type="term" value="F:GTP binding"/>
    <property type="evidence" value="ECO:0007669"/>
    <property type="project" value="UniProtKB-KW"/>
</dbReference>
<dbReference type="InterPro" id="IPR006073">
    <property type="entry name" value="GTP-bd"/>
</dbReference>
<keyword evidence="10" id="KW-1185">Reference proteome</keyword>
<dbReference type="FunFam" id="3.40.50.300:FF:000493">
    <property type="entry name" value="Guanine nucleotide-binding protein-like 3-like protein"/>
    <property type="match status" value="1"/>
</dbReference>
<evidence type="ECO:0000256" key="4">
    <source>
        <dbReference type="ARBA" id="ARBA00023134"/>
    </source>
</evidence>
<evidence type="ECO:0000313" key="9">
    <source>
        <dbReference type="EMBL" id="CAD7280213.1"/>
    </source>
</evidence>
<dbReference type="Gene3D" id="1.10.1580.10">
    <property type="match status" value="1"/>
</dbReference>
<dbReference type="SUPFAM" id="SSF52540">
    <property type="entry name" value="P-loop containing nucleoside triphosphate hydrolases"/>
    <property type="match status" value="1"/>
</dbReference>
<keyword evidence="4" id="KW-0342">GTP-binding</keyword>
<keyword evidence="5" id="KW-0539">Nucleus</keyword>
<dbReference type="AlphaFoldDB" id="A0A7R9GGM5"/>
<dbReference type="InterPro" id="IPR014813">
    <property type="entry name" value="Gnl3_N_dom"/>
</dbReference>
<evidence type="ECO:0000256" key="1">
    <source>
        <dbReference type="ARBA" id="ARBA00004123"/>
    </source>
</evidence>
<sequence length="555" mass="61776">MKKVFRQKTKRVPTNRRCKVEKKVRDHKRKVKRLSKKNTNKPWVSKKKDVIPGACPFKEQILQELTEQKERVQEETKKRWVEIEAKQAANEDPIDMEVNDPTLPKEQQSVFNLERDGDNLDIPKSYSREFYKVVQDADVILEVLDARDPLGCRSDLIENAVKNAGSRKKLVLLLNKADLVPKQNLTAWLRYLRKDYPTVAFKSSTSQNRTFRSRAQIHKASSGLLQSSKCLGADSLLHLLANYCRSGDVKTSILVGVVGYPNVGKSSVINSLKRKRACKVGAVAGMTTSVQTVQLDKHIKLLDCPGLVLASAVAKGTDGAEDDASVEALLALRNCVRVETLENPLAPVDAIIKRLGAEQLMTHYKIPKFETTDELLVLLAKRFGQLKRGGIVDTDQAARMLINNWNSGKIKYWTEPPELPQNTHVTEGTQILSQLGESFNLDAEVLAGTGAIKPSSTIAVPTVKFLAAEKVDCDDLAMTETREHKPKSAGTDLSKVRSVTTRDELELCDPFVRCLWGTGVAVRSVRRPDCPAGQSRLVRTVRSDIPATVRTVRAP</sequence>
<evidence type="ECO:0000259" key="8">
    <source>
        <dbReference type="PROSITE" id="PS51721"/>
    </source>
</evidence>
<comment type="subcellular location">
    <subcellularLocation>
        <location evidence="1">Nucleus</location>
    </subcellularLocation>
</comment>
<evidence type="ECO:0000256" key="7">
    <source>
        <dbReference type="SAM" id="MobiDB-lite"/>
    </source>
</evidence>
<name>A0A7R9GGM5_9CRUS</name>
<accession>A0A7R9GGM5</accession>
<dbReference type="Pfam" id="PF01926">
    <property type="entry name" value="MMR_HSR1"/>
    <property type="match status" value="1"/>
</dbReference>
<dbReference type="FunFam" id="1.10.1580.10:FF:000002">
    <property type="entry name" value="Guanine nucleotide-binding protein-like 3 (nucleolar)-like"/>
    <property type="match status" value="1"/>
</dbReference>
<gene>
    <name evidence="9" type="ORF">NMOB1V02_LOCUS7875</name>
</gene>
<protein>
    <recommendedName>
        <fullName evidence="6">Guanine nucleotide-binding protein-like 3 homolog</fullName>
    </recommendedName>
</protein>
<feature type="region of interest" description="Disordered" evidence="7">
    <location>
        <begin position="1"/>
        <end position="47"/>
    </location>
</feature>
<dbReference type="InterPro" id="IPR030378">
    <property type="entry name" value="G_CP_dom"/>
</dbReference>
<evidence type="ECO:0000256" key="2">
    <source>
        <dbReference type="ARBA" id="ARBA00022741"/>
    </source>
</evidence>
<dbReference type="PROSITE" id="PS51721">
    <property type="entry name" value="G_CP"/>
    <property type="match status" value="1"/>
</dbReference>
<keyword evidence="3" id="KW-0175">Coiled coil</keyword>
<dbReference type="EMBL" id="CAJPEX010002016">
    <property type="protein sequence ID" value="CAG0920365.1"/>
    <property type="molecule type" value="Genomic_DNA"/>
</dbReference>
<keyword evidence="2" id="KW-0547">Nucleotide-binding</keyword>
<evidence type="ECO:0000256" key="6">
    <source>
        <dbReference type="ARBA" id="ARBA00069022"/>
    </source>
</evidence>
<evidence type="ECO:0000256" key="5">
    <source>
        <dbReference type="ARBA" id="ARBA00023242"/>
    </source>
</evidence>
<dbReference type="PRINTS" id="PR00326">
    <property type="entry name" value="GTP1OBG"/>
</dbReference>
<dbReference type="CDD" id="cd04178">
    <property type="entry name" value="Nucleostemin_like"/>
    <property type="match status" value="1"/>
</dbReference>
<feature type="non-terminal residue" evidence="9">
    <location>
        <position position="555"/>
    </location>
</feature>
<dbReference type="InterPro" id="IPR050755">
    <property type="entry name" value="TRAFAC_YlqF/YawG_RiboMat"/>
</dbReference>
<proteinExistence type="predicted"/>